<organism evidence="2 3">
    <name type="scientific">Sphenodon punctatus</name>
    <name type="common">Tuatara</name>
    <name type="synonym">Hatteria punctata</name>
    <dbReference type="NCBI Taxonomy" id="8508"/>
    <lineage>
        <taxon>Eukaryota</taxon>
        <taxon>Metazoa</taxon>
        <taxon>Chordata</taxon>
        <taxon>Craniata</taxon>
        <taxon>Vertebrata</taxon>
        <taxon>Euteleostomi</taxon>
        <taxon>Lepidosauria</taxon>
        <taxon>Sphenodontia</taxon>
        <taxon>Sphenodontidae</taxon>
        <taxon>Sphenodon</taxon>
    </lineage>
</organism>
<accession>A0A8D0G4B2</accession>
<evidence type="ECO:0000313" key="3">
    <source>
        <dbReference type="Proteomes" id="UP000694392"/>
    </source>
</evidence>
<evidence type="ECO:0000256" key="1">
    <source>
        <dbReference type="SAM" id="MobiDB-lite"/>
    </source>
</evidence>
<dbReference type="GeneTree" id="ENSGT00530000063000"/>
<name>A0A8D0G4B2_SPHPU</name>
<reference evidence="2" key="1">
    <citation type="submission" date="2025-05" db="UniProtKB">
        <authorList>
            <consortium name="Ensembl"/>
        </authorList>
    </citation>
    <scope>IDENTIFICATION</scope>
</reference>
<sequence length="103" mass="11512">MNSVSPASVQYVSQEELRHPDGRKLFNPRAAGSQEGSYNGVFPGAAEGSQQNEPDEVDKIKSKLLSAWNNVKYGWTVKTKTNFSRLSPVYLFGHVYRFEAEGE</sequence>
<feature type="compositionally biased region" description="Polar residues" evidence="1">
    <location>
        <begin position="1"/>
        <end position="13"/>
    </location>
</feature>
<gene>
    <name evidence="2" type="primary">ATG4D</name>
</gene>
<keyword evidence="3" id="KW-1185">Reference proteome</keyword>
<dbReference type="Ensembl" id="ENSSPUT00000003224.1">
    <property type="protein sequence ID" value="ENSSPUP00000003037.1"/>
    <property type="gene ID" value="ENSSPUG00000002362.1"/>
</dbReference>
<proteinExistence type="predicted"/>
<feature type="compositionally biased region" description="Basic and acidic residues" evidence="1">
    <location>
        <begin position="15"/>
        <end position="24"/>
    </location>
</feature>
<feature type="region of interest" description="Disordered" evidence="1">
    <location>
        <begin position="1"/>
        <end position="53"/>
    </location>
</feature>
<evidence type="ECO:0000313" key="2">
    <source>
        <dbReference type="Ensembl" id="ENSSPUP00000003037.1"/>
    </source>
</evidence>
<dbReference type="Ensembl" id="ENSSPUT00000003220.1">
    <property type="protein sequence ID" value="ENSSPUP00000003033.1"/>
    <property type="gene ID" value="ENSSPUG00000002362.1"/>
</dbReference>
<dbReference type="Proteomes" id="UP000694392">
    <property type="component" value="Unplaced"/>
</dbReference>
<protein>
    <submittedName>
        <fullName evidence="2">Autophagy related 4D cysteine peptidase</fullName>
    </submittedName>
</protein>
<dbReference type="AlphaFoldDB" id="A0A8D0G4B2"/>